<proteinExistence type="predicted"/>
<dbReference type="Proteomes" id="UP000534294">
    <property type="component" value="Unassembled WGS sequence"/>
</dbReference>
<reference evidence="4 5" key="1">
    <citation type="submission" date="2020-08" db="EMBL/GenBank/DDBJ databases">
        <title>Genomic Encyclopedia of Type Strains, Phase IV (KMG-IV): sequencing the most valuable type-strain genomes for metagenomic binning, comparative biology and taxonomic classification.</title>
        <authorList>
            <person name="Goeker M."/>
        </authorList>
    </citation>
    <scope>NUCLEOTIDE SEQUENCE [LARGE SCALE GENOMIC DNA]</scope>
    <source>
        <strain evidence="4 5">DSM 12251</strain>
    </source>
</reference>
<protein>
    <submittedName>
        <fullName evidence="4">Glucose/arabinose dehydrogenase</fullName>
    </submittedName>
</protein>
<dbReference type="InterPro" id="IPR054539">
    <property type="entry name" value="Beta-prop_PDH"/>
</dbReference>
<dbReference type="Gene3D" id="2.120.10.30">
    <property type="entry name" value="TolB, C-terminal domain"/>
    <property type="match status" value="1"/>
</dbReference>
<feature type="region of interest" description="Disordered" evidence="1">
    <location>
        <begin position="58"/>
        <end position="87"/>
    </location>
</feature>
<evidence type="ECO:0000313" key="5">
    <source>
        <dbReference type="Proteomes" id="UP000534294"/>
    </source>
</evidence>
<dbReference type="SUPFAM" id="SSF50952">
    <property type="entry name" value="Soluble quinoprotein glucose dehydrogenase"/>
    <property type="match status" value="1"/>
</dbReference>
<gene>
    <name evidence="4" type="ORF">HNQ64_001518</name>
</gene>
<keyword evidence="2" id="KW-0732">Signal</keyword>
<evidence type="ECO:0000256" key="1">
    <source>
        <dbReference type="SAM" id="MobiDB-lite"/>
    </source>
</evidence>
<name>A0A7W7YJB2_9BACT</name>
<keyword evidence="5" id="KW-1185">Reference proteome</keyword>
<feature type="chain" id="PRO_5030625616" evidence="2">
    <location>
        <begin position="21"/>
        <end position="442"/>
    </location>
</feature>
<accession>A0A7W7YJB2</accession>
<evidence type="ECO:0000313" key="4">
    <source>
        <dbReference type="EMBL" id="MBB5037276.1"/>
    </source>
</evidence>
<dbReference type="Pfam" id="PF22807">
    <property type="entry name" value="TrAA12"/>
    <property type="match status" value="2"/>
</dbReference>
<dbReference type="EMBL" id="JACHIF010000002">
    <property type="protein sequence ID" value="MBB5037276.1"/>
    <property type="molecule type" value="Genomic_DNA"/>
</dbReference>
<dbReference type="PANTHER" id="PTHR19328:SF53">
    <property type="entry name" value="MEMBRANE PROTEIN"/>
    <property type="match status" value="1"/>
</dbReference>
<comment type="caution">
    <text evidence="4">The sequence shown here is derived from an EMBL/GenBank/DDBJ whole genome shotgun (WGS) entry which is preliminary data.</text>
</comment>
<feature type="compositionally biased region" description="Basic and acidic residues" evidence="1">
    <location>
        <begin position="58"/>
        <end position="82"/>
    </location>
</feature>
<dbReference type="RefSeq" id="WP_184207014.1">
    <property type="nucleotide sequence ID" value="NZ_JACHIF010000002.1"/>
</dbReference>
<dbReference type="AlphaFoldDB" id="A0A7W7YJB2"/>
<sequence>MKTIQLLCFSSLAVIHGVSAQDAATPSLAEPGPPKLLTGNAAMGDWTTDAPGVRRHLRVGDLPEPNEKESAKNRPKEVKRPEGTWPKAPANFTVTQFATGLKKPRVIVTAPNGDIFVAESKAGQISLLRDADGDGKPELQTVFAVGLNQPFGLAFYPPGPEPTHLYIGNTDAVVRLPYRNGQTEAEGKPDKLVELSEGGQLTGGGHWTRDIVFSKDGKKLFIAIGSKSNVDWNKEEEERARIFETGPEGQDKRVYAWGIRNPVGLAIHPVTGELWASVNERDELGDNLVPDYVTKVKEGGFYGWPWYYMGGHQDPRHQGAKPELKEKVLTPDVILQAHSASLDMTFYDGKQFPAAYRQDGFAAEHGSWNRSRRTGYKVVQIPVKEGKATGEYVDFLTGFVTPDGDVWGRPVGVTVAKDGALLVSDDTGDCLWRVAYESAGNR</sequence>
<feature type="domain" description="Pyrroloquinoline quinone-dependent pyranose dehydrogenase beta-propeller" evidence="3">
    <location>
        <begin position="326"/>
        <end position="429"/>
    </location>
</feature>
<dbReference type="InterPro" id="IPR011041">
    <property type="entry name" value="Quinoprot_gluc/sorb_DH_b-prop"/>
</dbReference>
<evidence type="ECO:0000259" key="3">
    <source>
        <dbReference type="Pfam" id="PF22807"/>
    </source>
</evidence>
<dbReference type="InterPro" id="IPR011042">
    <property type="entry name" value="6-blade_b-propeller_TolB-like"/>
</dbReference>
<evidence type="ECO:0000256" key="2">
    <source>
        <dbReference type="SAM" id="SignalP"/>
    </source>
</evidence>
<organism evidence="4 5">
    <name type="scientific">Prosthecobacter dejongeii</name>
    <dbReference type="NCBI Taxonomy" id="48465"/>
    <lineage>
        <taxon>Bacteria</taxon>
        <taxon>Pseudomonadati</taxon>
        <taxon>Verrucomicrobiota</taxon>
        <taxon>Verrucomicrobiia</taxon>
        <taxon>Verrucomicrobiales</taxon>
        <taxon>Verrucomicrobiaceae</taxon>
        <taxon>Prosthecobacter</taxon>
    </lineage>
</organism>
<feature type="domain" description="Pyrroloquinoline quinone-dependent pyranose dehydrogenase beta-propeller" evidence="3">
    <location>
        <begin position="87"/>
        <end position="285"/>
    </location>
</feature>
<dbReference type="PANTHER" id="PTHR19328">
    <property type="entry name" value="HEDGEHOG-INTERACTING PROTEIN"/>
    <property type="match status" value="1"/>
</dbReference>
<feature type="signal peptide" evidence="2">
    <location>
        <begin position="1"/>
        <end position="20"/>
    </location>
</feature>